<dbReference type="Proteomes" id="UP000471381">
    <property type="component" value="Unassembled WGS sequence"/>
</dbReference>
<reference evidence="1 2" key="1">
    <citation type="submission" date="2020-01" db="EMBL/GenBank/DDBJ databases">
        <title>Genomes of bacteria type strains.</title>
        <authorList>
            <person name="Chen J."/>
            <person name="Zhu S."/>
            <person name="Yang J."/>
        </authorList>
    </citation>
    <scope>NUCLEOTIDE SEQUENCE [LARGE SCALE GENOMIC DNA]</scope>
    <source>
        <strain evidence="1 2">LMG 24078</strain>
    </source>
</reference>
<keyword evidence="2" id="KW-1185">Reference proteome</keyword>
<proteinExistence type="predicted"/>
<evidence type="ECO:0000313" key="2">
    <source>
        <dbReference type="Proteomes" id="UP000471381"/>
    </source>
</evidence>
<gene>
    <name evidence="1" type="ORF">GTQ48_02820</name>
</gene>
<dbReference type="SUPFAM" id="SSF55874">
    <property type="entry name" value="ATPase domain of HSP90 chaperone/DNA topoisomerase II/histidine kinase"/>
    <property type="match status" value="1"/>
</dbReference>
<protein>
    <recommendedName>
        <fullName evidence="3">Histidine kinase/HSP90-like ATPase domain-containing protein</fullName>
    </recommendedName>
</protein>
<dbReference type="Gene3D" id="3.30.565.10">
    <property type="entry name" value="Histidine kinase-like ATPase, C-terminal domain"/>
    <property type="match status" value="1"/>
</dbReference>
<dbReference type="EMBL" id="JAAAWO010000002">
    <property type="protein sequence ID" value="NDW14467.1"/>
    <property type="molecule type" value="Genomic_DNA"/>
</dbReference>
<comment type="caution">
    <text evidence="1">The sequence shown here is derived from an EMBL/GenBank/DDBJ whole genome shotgun (WGS) entry which is preliminary data.</text>
</comment>
<name>A0A6N9TAZ0_9ALTE</name>
<sequence length="190" mass="20865">MQRIDHASKTMADLTEILLWLGRDNQDSLPIEQVNVEAMVSTLAQDLKYLRKGKDVSVTLALEACELFLPKTASEIVIGNIVRNAYQHTQCGSVAISLRDNQLEVVNEEQKEEDQKENEQDASKALATANLPGNATGAERNVNVNNSEESASGFGIGLKLLDKLTGKLTWAYQQRTTSNGVLVTLVLETH</sequence>
<dbReference type="AlphaFoldDB" id="A0A6N9TAZ0"/>
<dbReference type="InterPro" id="IPR036890">
    <property type="entry name" value="HATPase_C_sf"/>
</dbReference>
<evidence type="ECO:0008006" key="3">
    <source>
        <dbReference type="Google" id="ProtNLM"/>
    </source>
</evidence>
<dbReference type="RefSeq" id="WP_163105088.1">
    <property type="nucleotide sequence ID" value="NZ_JAAAWO010000002.1"/>
</dbReference>
<accession>A0A6N9TAZ0</accession>
<evidence type="ECO:0000313" key="1">
    <source>
        <dbReference type="EMBL" id="NDW14467.1"/>
    </source>
</evidence>
<organism evidence="1 2">
    <name type="scientific">Alteromonas genovensis</name>
    <dbReference type="NCBI Taxonomy" id="471225"/>
    <lineage>
        <taxon>Bacteria</taxon>
        <taxon>Pseudomonadati</taxon>
        <taxon>Pseudomonadota</taxon>
        <taxon>Gammaproteobacteria</taxon>
        <taxon>Alteromonadales</taxon>
        <taxon>Alteromonadaceae</taxon>
        <taxon>Alteromonas/Salinimonas group</taxon>
        <taxon>Alteromonas</taxon>
    </lineage>
</organism>